<sequence length="315" mass="32192">MKNFSTAARSAALATVAALGLGLGAGAAAAQPQIPGLPEIPGAPAAPAPAPGIPGLPIPGLGQSPEKGVKQLVAFGDSFTANAGKGGPRGLQPGQTPLVANCATDMENWPKIAGEQLNKTVGDWSCNGTGAVPGQLLAYLEAAIQYGDLGEGTEKVVLMYGGMDQVQWVDVAGQLIAKPATPNTPSIFKSLVKQFTDRVHSVAPNAQVVLASYPEYATDNQLCLVNTPGRVNPIPAPGANEIQGAFRDSIKAAAESSGAGFIDVYEATRGHGTCNPNDSERYVAGFMDPVLGPMTNHPTVAGEHAMGHIIADGLR</sequence>
<dbReference type="KEGG" id="clw:CLAC_02050"/>
<feature type="disulfide bond" evidence="2">
    <location>
        <begin position="102"/>
        <end position="126"/>
    </location>
</feature>
<reference evidence="6 7" key="1">
    <citation type="submission" date="2013-10" db="EMBL/GenBank/DDBJ databases">
        <title>Complete genome sequence of Corynebacterium lactis DSM 45799(T), isolated from raw cow milk.</title>
        <authorList>
            <person name="Ruckert C."/>
            <person name="Albersmeier A."/>
            <person name="Lipski A."/>
            <person name="Kalinowski J."/>
        </authorList>
    </citation>
    <scope>NUCLEOTIDE SEQUENCE [LARGE SCALE GENOMIC DNA]</scope>
    <source>
        <strain evidence="6 7">RW2-5</strain>
    </source>
</reference>
<evidence type="ECO:0000256" key="2">
    <source>
        <dbReference type="PIRSR" id="PIRSR637460-2"/>
    </source>
</evidence>
<feature type="domain" description="SGNH hydrolase-type esterase" evidence="5">
    <location>
        <begin position="74"/>
        <end position="303"/>
    </location>
</feature>
<dbReference type="PANTHER" id="PTHR37981:SF1">
    <property type="entry name" value="SGNH HYDROLASE-TYPE ESTERASE DOMAIN-CONTAINING PROTEIN"/>
    <property type="match status" value="1"/>
</dbReference>
<dbReference type="Gene3D" id="3.40.50.1110">
    <property type="entry name" value="SGNH hydrolase"/>
    <property type="match status" value="1"/>
</dbReference>
<evidence type="ECO:0000256" key="1">
    <source>
        <dbReference type="PIRSR" id="PIRSR637460-1"/>
    </source>
</evidence>
<dbReference type="GO" id="GO:0006629">
    <property type="term" value="P:lipid metabolic process"/>
    <property type="evidence" value="ECO:0007669"/>
    <property type="project" value="TreeGrafter"/>
</dbReference>
<dbReference type="InterPro" id="IPR036514">
    <property type="entry name" value="SGNH_hydro_sf"/>
</dbReference>
<dbReference type="EMBL" id="CP006841">
    <property type="protein sequence ID" value="ALA68392.1"/>
    <property type="molecule type" value="Genomic_DNA"/>
</dbReference>
<organism evidence="6 7">
    <name type="scientific">Corynebacterium lactis RW2-5</name>
    <dbReference type="NCBI Taxonomy" id="1408189"/>
    <lineage>
        <taxon>Bacteria</taxon>
        <taxon>Bacillati</taxon>
        <taxon>Actinomycetota</taxon>
        <taxon>Actinomycetes</taxon>
        <taxon>Mycobacteriales</taxon>
        <taxon>Corynebacteriaceae</taxon>
        <taxon>Corynebacterium</taxon>
    </lineage>
</organism>
<keyword evidence="4" id="KW-0732">Signal</keyword>
<dbReference type="GO" id="GO:0016788">
    <property type="term" value="F:hydrolase activity, acting on ester bonds"/>
    <property type="evidence" value="ECO:0007669"/>
    <property type="project" value="InterPro"/>
</dbReference>
<protein>
    <recommendedName>
        <fullName evidence="5">SGNH hydrolase-type esterase domain-containing protein</fullName>
    </recommendedName>
</protein>
<dbReference type="PANTHER" id="PTHR37981">
    <property type="entry name" value="LIPASE 2"/>
    <property type="match status" value="1"/>
</dbReference>
<proteinExistence type="predicted"/>
<evidence type="ECO:0000256" key="3">
    <source>
        <dbReference type="SAM" id="MobiDB-lite"/>
    </source>
</evidence>
<dbReference type="InterPro" id="IPR037460">
    <property type="entry name" value="SEST-like"/>
</dbReference>
<name>A0A0K2H2Y7_9CORY</name>
<evidence type="ECO:0000313" key="7">
    <source>
        <dbReference type="Proteomes" id="UP000058446"/>
    </source>
</evidence>
<evidence type="ECO:0000313" key="6">
    <source>
        <dbReference type="EMBL" id="ALA68392.1"/>
    </source>
</evidence>
<dbReference type="Pfam" id="PF13472">
    <property type="entry name" value="Lipase_GDSL_2"/>
    <property type="match status" value="1"/>
</dbReference>
<dbReference type="InterPro" id="IPR013830">
    <property type="entry name" value="SGNH_hydro"/>
</dbReference>
<evidence type="ECO:0000259" key="5">
    <source>
        <dbReference type="Pfam" id="PF13472"/>
    </source>
</evidence>
<feature type="active site" description="Nucleophile" evidence="1">
    <location>
        <position position="78"/>
    </location>
</feature>
<dbReference type="PATRIC" id="fig|1408189.4.peg.408"/>
<dbReference type="Proteomes" id="UP000058446">
    <property type="component" value="Chromosome"/>
</dbReference>
<dbReference type="SUPFAM" id="SSF52266">
    <property type="entry name" value="SGNH hydrolase"/>
    <property type="match status" value="1"/>
</dbReference>
<feature type="compositionally biased region" description="Pro residues" evidence="3">
    <location>
        <begin position="44"/>
        <end position="57"/>
    </location>
</feature>
<evidence type="ECO:0000256" key="4">
    <source>
        <dbReference type="SAM" id="SignalP"/>
    </source>
</evidence>
<feature type="chain" id="PRO_5005477205" description="SGNH hydrolase-type esterase domain-containing protein" evidence="4">
    <location>
        <begin position="31"/>
        <end position="315"/>
    </location>
</feature>
<dbReference type="OrthoDB" id="5503950at2"/>
<feature type="region of interest" description="Disordered" evidence="3">
    <location>
        <begin position="40"/>
        <end position="61"/>
    </location>
</feature>
<feature type="signal peptide" evidence="4">
    <location>
        <begin position="1"/>
        <end position="30"/>
    </location>
</feature>
<feature type="active site" evidence="1">
    <location>
        <position position="297"/>
    </location>
</feature>
<dbReference type="RefSeq" id="WP_053411475.1">
    <property type="nucleotide sequence ID" value="NZ_CP006841.1"/>
</dbReference>
<dbReference type="AlphaFoldDB" id="A0A0K2H2Y7"/>
<keyword evidence="7" id="KW-1185">Reference proteome</keyword>
<accession>A0A0K2H2Y7</accession>
<dbReference type="STRING" id="1408189.CLAC_02050"/>
<gene>
    <name evidence="6" type="ORF">CLAC_02050</name>
</gene>
<keyword evidence="2" id="KW-1015">Disulfide bond</keyword>
<feature type="disulfide bond" evidence="2">
    <location>
        <begin position="223"/>
        <end position="274"/>
    </location>
</feature>